<evidence type="ECO:0000256" key="9">
    <source>
        <dbReference type="SAM" id="Coils"/>
    </source>
</evidence>
<name>A0A2T4UG91_9ACTN</name>
<gene>
    <name evidence="13" type="ORF">C7Y72_00585</name>
</gene>
<dbReference type="AlphaFoldDB" id="A0A2T4UG91"/>
<proteinExistence type="predicted"/>
<dbReference type="GO" id="GO:0005524">
    <property type="term" value="F:ATP binding"/>
    <property type="evidence" value="ECO:0007669"/>
    <property type="project" value="UniProtKB-KW"/>
</dbReference>
<evidence type="ECO:0000313" key="14">
    <source>
        <dbReference type="Proteomes" id="UP000240739"/>
    </source>
</evidence>
<dbReference type="Pfam" id="PF07730">
    <property type="entry name" value="HisKA_3"/>
    <property type="match status" value="1"/>
</dbReference>
<evidence type="ECO:0000259" key="11">
    <source>
        <dbReference type="Pfam" id="PF02518"/>
    </source>
</evidence>
<keyword evidence="4" id="KW-0808">Transferase</keyword>
<dbReference type="PANTHER" id="PTHR24421">
    <property type="entry name" value="NITRATE/NITRITE SENSOR PROTEIN NARX-RELATED"/>
    <property type="match status" value="1"/>
</dbReference>
<dbReference type="InterPro" id="IPR050482">
    <property type="entry name" value="Sensor_HK_TwoCompSys"/>
</dbReference>
<sequence>MTPSTSVGGGWARRRVRSIAMEPTAVRVPPRTWRDPLLIVLALGFGLFTLAVDAPWKRHGDLVAALDVLGGVVALVALWWRTRYPVTIAAATMPLGLFASSASGVGLVMLFTLAVHRPFRVTATIAALNLATGAVYFRLYPDEELAYGWLLVMLAVFLTAIVAWGMYVRARRQLVDSLRERAERAEAEQQLRAQQARDGERARIAREMHDVLAHRISLLSMHAGALEFRPDAPPREIAQAAGVIRRSAHEALEDLREVIGVLRSDAGESAEVDAASGAPARPQPTLGDLDALLAESRAAGMRVRAEVAVGAVPAGLGRTAYRVVQEGLTNARKHADGAPVDVRLHGAPGDGLTVEVDNPAPVGAAVGASARIPGAGSGLLGLRERAQLAGGRLEHGPTQDGGFRLRVWLPWPVEAT</sequence>
<evidence type="ECO:0000256" key="4">
    <source>
        <dbReference type="ARBA" id="ARBA00022679"/>
    </source>
</evidence>
<keyword evidence="10" id="KW-0472">Membrane</keyword>
<dbReference type="InterPro" id="IPR003594">
    <property type="entry name" value="HATPase_dom"/>
</dbReference>
<feature type="transmembrane region" description="Helical" evidence="10">
    <location>
        <begin position="86"/>
        <end position="114"/>
    </location>
</feature>
<dbReference type="CDD" id="cd16917">
    <property type="entry name" value="HATPase_UhpB-NarQ-NarX-like"/>
    <property type="match status" value="1"/>
</dbReference>
<reference evidence="13 14" key="1">
    <citation type="submission" date="2018-03" db="EMBL/GenBank/DDBJ databases">
        <title>Aquarubrobacter algicola gen. nov., sp. nov., a novel actinobacterium isolated from shallow eutrophic lake during the end of cyanobacterial harmful algal blooms.</title>
        <authorList>
            <person name="Chun S.J."/>
        </authorList>
    </citation>
    <scope>NUCLEOTIDE SEQUENCE [LARGE SCALE GENOMIC DNA]</scope>
    <source>
        <strain evidence="13 14">Seoho-28</strain>
    </source>
</reference>
<keyword evidence="5" id="KW-0547">Nucleotide-binding</keyword>
<evidence type="ECO:0000256" key="2">
    <source>
        <dbReference type="ARBA" id="ARBA00012438"/>
    </source>
</evidence>
<dbReference type="EC" id="2.7.13.3" evidence="2"/>
<keyword evidence="14" id="KW-1185">Reference proteome</keyword>
<dbReference type="InterPro" id="IPR036890">
    <property type="entry name" value="HATPase_C_sf"/>
</dbReference>
<keyword evidence="7" id="KW-0067">ATP-binding</keyword>
<dbReference type="Gene3D" id="1.20.5.1930">
    <property type="match status" value="1"/>
</dbReference>
<evidence type="ECO:0000256" key="6">
    <source>
        <dbReference type="ARBA" id="ARBA00022777"/>
    </source>
</evidence>
<evidence type="ECO:0000256" key="3">
    <source>
        <dbReference type="ARBA" id="ARBA00022553"/>
    </source>
</evidence>
<dbReference type="EMBL" id="PYYB01000001">
    <property type="protein sequence ID" value="PTL58248.1"/>
    <property type="molecule type" value="Genomic_DNA"/>
</dbReference>
<feature type="transmembrane region" description="Helical" evidence="10">
    <location>
        <begin position="37"/>
        <end position="55"/>
    </location>
</feature>
<feature type="transmembrane region" description="Helical" evidence="10">
    <location>
        <begin position="146"/>
        <end position="168"/>
    </location>
</feature>
<evidence type="ECO:0000256" key="10">
    <source>
        <dbReference type="SAM" id="Phobius"/>
    </source>
</evidence>
<dbReference type="GO" id="GO:0016020">
    <property type="term" value="C:membrane"/>
    <property type="evidence" value="ECO:0007669"/>
    <property type="project" value="InterPro"/>
</dbReference>
<feature type="transmembrane region" description="Helical" evidence="10">
    <location>
        <begin position="121"/>
        <end position="140"/>
    </location>
</feature>
<dbReference type="PANTHER" id="PTHR24421:SF10">
    <property type="entry name" value="NITRATE_NITRITE SENSOR PROTEIN NARQ"/>
    <property type="match status" value="1"/>
</dbReference>
<accession>A0A2T4UG91</accession>
<dbReference type="InterPro" id="IPR011712">
    <property type="entry name" value="Sig_transdc_His_kin_sub3_dim/P"/>
</dbReference>
<keyword evidence="8" id="KW-0902">Two-component regulatory system</keyword>
<evidence type="ECO:0000256" key="8">
    <source>
        <dbReference type="ARBA" id="ARBA00023012"/>
    </source>
</evidence>
<feature type="coiled-coil region" evidence="9">
    <location>
        <begin position="168"/>
        <end position="197"/>
    </location>
</feature>
<keyword evidence="3" id="KW-0597">Phosphoprotein</keyword>
<comment type="catalytic activity">
    <reaction evidence="1">
        <text>ATP + protein L-histidine = ADP + protein N-phospho-L-histidine.</text>
        <dbReference type="EC" id="2.7.13.3"/>
    </reaction>
</comment>
<evidence type="ECO:0000259" key="12">
    <source>
        <dbReference type="Pfam" id="PF07730"/>
    </source>
</evidence>
<feature type="transmembrane region" description="Helical" evidence="10">
    <location>
        <begin position="62"/>
        <end position="80"/>
    </location>
</feature>
<evidence type="ECO:0000256" key="7">
    <source>
        <dbReference type="ARBA" id="ARBA00022840"/>
    </source>
</evidence>
<evidence type="ECO:0000256" key="1">
    <source>
        <dbReference type="ARBA" id="ARBA00000085"/>
    </source>
</evidence>
<keyword evidence="6 13" id="KW-0418">Kinase</keyword>
<dbReference type="Gene3D" id="3.30.565.10">
    <property type="entry name" value="Histidine kinase-like ATPase, C-terminal domain"/>
    <property type="match status" value="1"/>
</dbReference>
<dbReference type="Proteomes" id="UP000240739">
    <property type="component" value="Unassembled WGS sequence"/>
</dbReference>
<evidence type="ECO:0000256" key="5">
    <source>
        <dbReference type="ARBA" id="ARBA00022741"/>
    </source>
</evidence>
<dbReference type="SUPFAM" id="SSF55874">
    <property type="entry name" value="ATPase domain of HSP90 chaperone/DNA topoisomerase II/histidine kinase"/>
    <property type="match status" value="1"/>
</dbReference>
<organism evidence="13 14">
    <name type="scientific">Paraconexibacter algicola</name>
    <dbReference type="NCBI Taxonomy" id="2133960"/>
    <lineage>
        <taxon>Bacteria</taxon>
        <taxon>Bacillati</taxon>
        <taxon>Actinomycetota</taxon>
        <taxon>Thermoleophilia</taxon>
        <taxon>Solirubrobacterales</taxon>
        <taxon>Paraconexibacteraceae</taxon>
        <taxon>Paraconexibacter</taxon>
    </lineage>
</organism>
<dbReference type="GO" id="GO:0000155">
    <property type="term" value="F:phosphorelay sensor kinase activity"/>
    <property type="evidence" value="ECO:0007669"/>
    <property type="project" value="InterPro"/>
</dbReference>
<evidence type="ECO:0000313" key="13">
    <source>
        <dbReference type="EMBL" id="PTL58248.1"/>
    </source>
</evidence>
<keyword evidence="10" id="KW-0812">Transmembrane</keyword>
<dbReference type="Pfam" id="PF02518">
    <property type="entry name" value="HATPase_c"/>
    <property type="match status" value="1"/>
</dbReference>
<comment type="caution">
    <text evidence="13">The sequence shown here is derived from an EMBL/GenBank/DDBJ whole genome shotgun (WGS) entry which is preliminary data.</text>
</comment>
<feature type="domain" description="Signal transduction histidine kinase subgroup 3 dimerisation and phosphoacceptor" evidence="12">
    <location>
        <begin position="200"/>
        <end position="265"/>
    </location>
</feature>
<feature type="domain" description="Histidine kinase/HSP90-like ATPase" evidence="11">
    <location>
        <begin position="319"/>
        <end position="411"/>
    </location>
</feature>
<keyword evidence="9" id="KW-0175">Coiled coil</keyword>
<dbReference type="OrthoDB" id="227596at2"/>
<protein>
    <recommendedName>
        <fullName evidence="2">histidine kinase</fullName>
        <ecNumber evidence="2">2.7.13.3</ecNumber>
    </recommendedName>
</protein>
<dbReference type="GO" id="GO:0046983">
    <property type="term" value="F:protein dimerization activity"/>
    <property type="evidence" value="ECO:0007669"/>
    <property type="project" value="InterPro"/>
</dbReference>
<keyword evidence="10" id="KW-1133">Transmembrane helix</keyword>